<feature type="binding site" evidence="13 14">
    <location>
        <position position="86"/>
    </location>
    <ligand>
        <name>[4Fe-4S] cluster</name>
        <dbReference type="ChEBI" id="CHEBI:49883"/>
        <note>4Fe-4S-S-AdoMet</note>
    </ligand>
</feature>
<dbReference type="InterPro" id="IPR006638">
    <property type="entry name" value="Elp3/MiaA/NifB-like_rSAM"/>
</dbReference>
<keyword evidence="5 13" id="KW-0808">Transferase</keyword>
<dbReference type="EC" id="2.8.1.6" evidence="3 13"/>
<organism evidence="16 17">
    <name type="scientific">Diaphorobacter ruginosibacter</name>
    <dbReference type="NCBI Taxonomy" id="1715720"/>
    <lineage>
        <taxon>Bacteria</taxon>
        <taxon>Pseudomonadati</taxon>
        <taxon>Pseudomonadota</taxon>
        <taxon>Betaproteobacteria</taxon>
        <taxon>Burkholderiales</taxon>
        <taxon>Comamonadaceae</taxon>
        <taxon>Diaphorobacter</taxon>
    </lineage>
</organism>
<evidence type="ECO:0000256" key="14">
    <source>
        <dbReference type="PIRSR" id="PIRSR001619-1"/>
    </source>
</evidence>
<dbReference type="RefSeq" id="WP_187600290.1">
    <property type="nucleotide sequence ID" value="NZ_CP060714.1"/>
</dbReference>
<name>A0A7G9RUK2_9BURK</name>
<evidence type="ECO:0000256" key="4">
    <source>
        <dbReference type="ARBA" id="ARBA00022485"/>
    </source>
</evidence>
<dbReference type="KEGG" id="drg:H9K76_11120"/>
<keyword evidence="10 13" id="KW-0408">Iron</keyword>
<keyword evidence="11 13" id="KW-0411">Iron-sulfur</keyword>
<dbReference type="SMART" id="SM00729">
    <property type="entry name" value="Elp3"/>
    <property type="match status" value="1"/>
</dbReference>
<comment type="cofactor">
    <cofactor evidence="13 14">
        <name>[4Fe-4S] cluster</name>
        <dbReference type="ChEBI" id="CHEBI:49883"/>
    </cofactor>
    <text evidence="13 14">Binds 1 [4Fe-4S] cluster. The cluster is coordinated with 3 cysteines and an exchangeable S-adenosyl-L-methionine.</text>
</comment>
<dbReference type="PIRSF" id="PIRSF001619">
    <property type="entry name" value="Biotin_synth"/>
    <property type="match status" value="1"/>
</dbReference>
<evidence type="ECO:0000256" key="11">
    <source>
        <dbReference type="ARBA" id="ARBA00023014"/>
    </source>
</evidence>
<dbReference type="Proteomes" id="UP000515811">
    <property type="component" value="Chromosome"/>
</dbReference>
<dbReference type="GO" id="GO:0005506">
    <property type="term" value="F:iron ion binding"/>
    <property type="evidence" value="ECO:0007669"/>
    <property type="project" value="UniProtKB-UniRule"/>
</dbReference>
<keyword evidence="4 13" id="KW-0004">4Fe-4S</keyword>
<feature type="binding site" evidence="13 14">
    <location>
        <position position="289"/>
    </location>
    <ligand>
        <name>[2Fe-2S] cluster</name>
        <dbReference type="ChEBI" id="CHEBI:190135"/>
    </ligand>
</feature>
<keyword evidence="17" id="KW-1185">Reference proteome</keyword>
<feature type="domain" description="Radical SAM core" evidence="15">
    <location>
        <begin position="67"/>
        <end position="285"/>
    </location>
</feature>
<dbReference type="InterPro" id="IPR013785">
    <property type="entry name" value="Aldolase_TIM"/>
</dbReference>
<evidence type="ECO:0000256" key="10">
    <source>
        <dbReference type="ARBA" id="ARBA00023004"/>
    </source>
</evidence>
<evidence type="ECO:0000259" key="15">
    <source>
        <dbReference type="PROSITE" id="PS51918"/>
    </source>
</evidence>
<dbReference type="Pfam" id="PF04055">
    <property type="entry name" value="Radical_SAM"/>
    <property type="match status" value="1"/>
</dbReference>
<keyword evidence="7 13" id="KW-0001">2Fe-2S</keyword>
<dbReference type="CDD" id="cd01335">
    <property type="entry name" value="Radical_SAM"/>
    <property type="match status" value="1"/>
</dbReference>
<evidence type="ECO:0000256" key="9">
    <source>
        <dbReference type="ARBA" id="ARBA00022756"/>
    </source>
</evidence>
<feature type="binding site" evidence="13 14">
    <location>
        <position position="82"/>
    </location>
    <ligand>
        <name>[4Fe-4S] cluster</name>
        <dbReference type="ChEBI" id="CHEBI:49883"/>
        <note>4Fe-4S-S-AdoMet</note>
    </ligand>
</feature>
<dbReference type="SFLD" id="SFLDG01060">
    <property type="entry name" value="BATS_domain_containing"/>
    <property type="match status" value="1"/>
</dbReference>
<keyword evidence="6 13" id="KW-0949">S-adenosyl-L-methionine</keyword>
<dbReference type="PROSITE" id="PS51918">
    <property type="entry name" value="RADICAL_SAM"/>
    <property type="match status" value="1"/>
</dbReference>
<evidence type="ECO:0000256" key="1">
    <source>
        <dbReference type="ARBA" id="ARBA00004942"/>
    </source>
</evidence>
<dbReference type="SUPFAM" id="SSF102114">
    <property type="entry name" value="Radical SAM enzymes"/>
    <property type="match status" value="1"/>
</dbReference>
<evidence type="ECO:0000256" key="2">
    <source>
        <dbReference type="ARBA" id="ARBA00010765"/>
    </source>
</evidence>
<evidence type="ECO:0000313" key="17">
    <source>
        <dbReference type="Proteomes" id="UP000515811"/>
    </source>
</evidence>
<dbReference type="InterPro" id="IPR007197">
    <property type="entry name" value="rSAM"/>
</dbReference>
<evidence type="ECO:0000256" key="5">
    <source>
        <dbReference type="ARBA" id="ARBA00022679"/>
    </source>
</evidence>
<evidence type="ECO:0000256" key="7">
    <source>
        <dbReference type="ARBA" id="ARBA00022714"/>
    </source>
</evidence>
<dbReference type="GO" id="GO:0009102">
    <property type="term" value="P:biotin biosynthetic process"/>
    <property type="evidence" value="ECO:0007669"/>
    <property type="project" value="UniProtKB-UniRule"/>
</dbReference>
<dbReference type="PANTHER" id="PTHR22976">
    <property type="entry name" value="BIOTIN SYNTHASE"/>
    <property type="match status" value="1"/>
</dbReference>
<dbReference type="GO" id="GO:0051537">
    <property type="term" value="F:2 iron, 2 sulfur cluster binding"/>
    <property type="evidence" value="ECO:0007669"/>
    <property type="project" value="UniProtKB-KW"/>
</dbReference>
<sequence length="354" mass="38248">MQQAAQSIQEPVVAEQPLHFHTSVVRKSEPSRPAAWSVEQVQELFDMPFLDLLHRAQTVHREYWPQGEIELATLLSVKTGGCPENCGYCPQSAEFDTGVAADKLMSVEEVRAAAQAAKDAGATRFCMGAAWRAPKDRDIEKVSELIATVKGLGMQSCATLGMLAPHQAQALRIAGLDYYNHNLDTAPEYYRDVVSTRQYQDRLDTLQAVRDAGISVCCGGIIGMGEEPVHRAGLIAQLANLGPYPESVPINSLVRVPGTPLADSDPVDPLDFVRVIAVARITMPKARVRLSAGRQQLGEAVQALCFLAGANSIFYGDKLLVTGNPEASDDAKLLNKLGLRTTKSQVSSEDSGCC</sequence>
<reference evidence="16 17" key="1">
    <citation type="submission" date="2020-08" db="EMBL/GenBank/DDBJ databases">
        <title>Genome sequence of Diaphorobacter ruginosibacter DSM 27467T.</title>
        <authorList>
            <person name="Hyun D.-W."/>
            <person name="Bae J.-W."/>
        </authorList>
    </citation>
    <scope>NUCLEOTIDE SEQUENCE [LARGE SCALE GENOMIC DNA]</scope>
    <source>
        <strain evidence="16 17">DSM 27467</strain>
    </source>
</reference>
<gene>
    <name evidence="13 16" type="primary">bioB</name>
    <name evidence="16" type="ORF">H9K76_11120</name>
</gene>
<protein>
    <recommendedName>
        <fullName evidence="3 13">Biotin synthase</fullName>
        <ecNumber evidence="3 13">2.8.1.6</ecNumber>
    </recommendedName>
</protein>
<evidence type="ECO:0000256" key="6">
    <source>
        <dbReference type="ARBA" id="ARBA00022691"/>
    </source>
</evidence>
<evidence type="ECO:0000256" key="3">
    <source>
        <dbReference type="ARBA" id="ARBA00012236"/>
    </source>
</evidence>
<dbReference type="InterPro" id="IPR002684">
    <property type="entry name" value="Biotin_synth/BioAB"/>
</dbReference>
<comment type="pathway">
    <text evidence="1 13">Cofactor biosynthesis; biotin biosynthesis; biotin from 7,8-diaminononanoate: step 2/2.</text>
</comment>
<comment type="subunit">
    <text evidence="13">Homodimer.</text>
</comment>
<comment type="catalytic activity">
    <reaction evidence="12 13">
        <text>(4R,5S)-dethiobiotin + (sulfur carrier)-SH + 2 reduced [2Fe-2S]-[ferredoxin] + 2 S-adenosyl-L-methionine = (sulfur carrier)-H + biotin + 2 5'-deoxyadenosine + 2 L-methionine + 2 oxidized [2Fe-2S]-[ferredoxin]</text>
        <dbReference type="Rhea" id="RHEA:22060"/>
        <dbReference type="Rhea" id="RHEA-COMP:10000"/>
        <dbReference type="Rhea" id="RHEA-COMP:10001"/>
        <dbReference type="Rhea" id="RHEA-COMP:14737"/>
        <dbReference type="Rhea" id="RHEA-COMP:14739"/>
        <dbReference type="ChEBI" id="CHEBI:17319"/>
        <dbReference type="ChEBI" id="CHEBI:29917"/>
        <dbReference type="ChEBI" id="CHEBI:33737"/>
        <dbReference type="ChEBI" id="CHEBI:33738"/>
        <dbReference type="ChEBI" id="CHEBI:57586"/>
        <dbReference type="ChEBI" id="CHEBI:57844"/>
        <dbReference type="ChEBI" id="CHEBI:59789"/>
        <dbReference type="ChEBI" id="CHEBI:64428"/>
        <dbReference type="ChEBI" id="CHEBI:149473"/>
        <dbReference type="EC" id="2.8.1.6"/>
    </reaction>
</comment>
<feature type="binding site" evidence="13 14">
    <location>
        <position position="89"/>
    </location>
    <ligand>
        <name>[4Fe-4S] cluster</name>
        <dbReference type="ChEBI" id="CHEBI:49883"/>
        <note>4Fe-4S-S-AdoMet</note>
    </ligand>
</feature>
<dbReference type="SMART" id="SM00876">
    <property type="entry name" value="BATS"/>
    <property type="match status" value="1"/>
</dbReference>
<comment type="function">
    <text evidence="13">Catalyzes the conversion of dethiobiotin (DTB) to biotin by the insertion of a sulfur atom into dethiobiotin via a radical-based mechanism.</text>
</comment>
<comment type="cofactor">
    <cofactor evidence="14">
        <name>[2Fe-2S] cluster</name>
        <dbReference type="ChEBI" id="CHEBI:190135"/>
    </cofactor>
    <text evidence="14">Binds 1 [2Fe-2S] cluster. The cluster is coordinated with 3 cysteines and 1 arginine.</text>
</comment>
<dbReference type="GO" id="GO:0004076">
    <property type="term" value="F:biotin synthase activity"/>
    <property type="evidence" value="ECO:0007669"/>
    <property type="project" value="UniProtKB-UniRule"/>
</dbReference>
<comment type="similarity">
    <text evidence="2 13">Belongs to the radical SAM superfamily. Biotin synthase family.</text>
</comment>
<dbReference type="NCBIfam" id="TIGR00433">
    <property type="entry name" value="bioB"/>
    <property type="match status" value="1"/>
</dbReference>
<dbReference type="SFLD" id="SFLDG01278">
    <property type="entry name" value="biotin_synthase_like"/>
    <property type="match status" value="1"/>
</dbReference>
<dbReference type="HAMAP" id="MF_01694">
    <property type="entry name" value="BioB"/>
    <property type="match status" value="1"/>
</dbReference>
<feature type="binding site" evidence="13 14">
    <location>
        <position position="217"/>
    </location>
    <ligand>
        <name>[2Fe-2S] cluster</name>
        <dbReference type="ChEBI" id="CHEBI:190135"/>
    </ligand>
</feature>
<dbReference type="Pfam" id="PF06968">
    <property type="entry name" value="BATS"/>
    <property type="match status" value="1"/>
</dbReference>
<feature type="binding site" evidence="13 14">
    <location>
        <position position="157"/>
    </location>
    <ligand>
        <name>[2Fe-2S] cluster</name>
        <dbReference type="ChEBI" id="CHEBI:190135"/>
    </ligand>
</feature>
<dbReference type="GO" id="GO:0051539">
    <property type="term" value="F:4 iron, 4 sulfur cluster binding"/>
    <property type="evidence" value="ECO:0007669"/>
    <property type="project" value="UniProtKB-KW"/>
</dbReference>
<dbReference type="AlphaFoldDB" id="A0A7G9RUK2"/>
<comment type="cofactor">
    <cofactor evidence="13">
        <name>[2Fe-2S] cluster</name>
        <dbReference type="ChEBI" id="CHEBI:190135"/>
    </cofactor>
    <text evidence="13">Binds 1 [2Fe-2S] cluster. The cluster is coordinated with 3 cysteines and 1 arginine.</text>
</comment>
<dbReference type="UniPathway" id="UPA00078">
    <property type="reaction ID" value="UER00162"/>
</dbReference>
<proteinExistence type="inferred from homology"/>
<dbReference type="PANTHER" id="PTHR22976:SF2">
    <property type="entry name" value="BIOTIN SYNTHASE, MITOCHONDRIAL"/>
    <property type="match status" value="1"/>
</dbReference>
<evidence type="ECO:0000256" key="8">
    <source>
        <dbReference type="ARBA" id="ARBA00022723"/>
    </source>
</evidence>
<evidence type="ECO:0000313" key="16">
    <source>
        <dbReference type="EMBL" id="QNN59277.1"/>
    </source>
</evidence>
<evidence type="ECO:0000256" key="12">
    <source>
        <dbReference type="ARBA" id="ARBA00051157"/>
    </source>
</evidence>
<dbReference type="InterPro" id="IPR024177">
    <property type="entry name" value="Biotin_synthase"/>
</dbReference>
<accession>A0A7G9RUK2</accession>
<feature type="binding site" evidence="13 14">
    <location>
        <position position="126"/>
    </location>
    <ligand>
        <name>[2Fe-2S] cluster</name>
        <dbReference type="ChEBI" id="CHEBI:190135"/>
    </ligand>
</feature>
<dbReference type="InterPro" id="IPR058240">
    <property type="entry name" value="rSAM_sf"/>
</dbReference>
<keyword evidence="8 13" id="KW-0479">Metal-binding</keyword>
<dbReference type="SFLD" id="SFLDF00272">
    <property type="entry name" value="biotin_synthase"/>
    <property type="match status" value="1"/>
</dbReference>
<evidence type="ECO:0000256" key="13">
    <source>
        <dbReference type="HAMAP-Rule" id="MF_01694"/>
    </source>
</evidence>
<keyword evidence="9 13" id="KW-0093">Biotin biosynthesis</keyword>
<dbReference type="EMBL" id="CP060714">
    <property type="protein sequence ID" value="QNN59277.1"/>
    <property type="molecule type" value="Genomic_DNA"/>
</dbReference>
<dbReference type="SFLD" id="SFLDS00029">
    <property type="entry name" value="Radical_SAM"/>
    <property type="match status" value="1"/>
</dbReference>
<dbReference type="Gene3D" id="3.20.20.70">
    <property type="entry name" value="Aldolase class I"/>
    <property type="match status" value="1"/>
</dbReference>
<dbReference type="InterPro" id="IPR010722">
    <property type="entry name" value="BATS_dom"/>
</dbReference>